<gene>
    <name evidence="16" type="ORF">BBAD15_g8632</name>
</gene>
<dbReference type="NCBIfam" id="NF047791">
    <property type="entry name" value="RNaseRnm"/>
    <property type="match status" value="1"/>
</dbReference>
<dbReference type="InterPro" id="IPR050343">
    <property type="entry name" value="RsuA_PseudoU_synthase"/>
</dbReference>
<evidence type="ECO:0000256" key="9">
    <source>
        <dbReference type="ARBA" id="ARBA00022839"/>
    </source>
</evidence>
<comment type="caution">
    <text evidence="16">The sequence shown here is derived from an EMBL/GenBank/DDBJ whole genome shotgun (WGS) entry which is preliminary data.</text>
</comment>
<sequence length="963" mass="107686">MRVTVLAITDHDTVAGLPAARAEIQRLNLPLQLISGVEISTVWENHEIHIVGLGIDEQHPALKLFLEQQSERRSQRAVMIAERLDKARIPGALEGAMRHAGSGAITRGHFARFLVEQGKASNMGDVFKKYLAKGKTGYVPPQWCTIEQAIDVIHHSGGQAVLAHPGRYGLTAKWLKRLLAQFAEHGGDAMEVAQCQQAPNERTQLASYAKQFNLLASQGSDFHLPCAWIELGRKLWLPAGVEPVWLHWEQSHIAKERAAVDIIRKGGVIVYPTDSGYALGCKIEDKGAMERICRIRQLPDGHNFTLMCRDLSELSTYAFVDNVAFRLIKNNTPGNYTFILKGTKEVPRRLLQEKRKTIGLRVPSNPIALALLEVLNEPMLSTSLMLPGNEFTESDPEEIKDRLEKVVDLVIHGGYLGQQPTTVIDLTEDAPVVMREGVGDVKPFLWQRYGLIKPQVDENGHRFFNFTHCARVAAIVGWLEKGAALPDMLALLNGEESSNPPGWLEVQEALLAQCEAMQPTKLRGLIWRYGREVPPAIFIDEVIRPLRLWLNADVQQEMVMSRAMLDTALIEYATFVLASGRKRPGGSLFILALSLKDPVELWLEGIRFASDGFCVEVLDREIPFPDLSCINAEHIMIWADKALDEGQQAMYQRWLSSGLPVFLAGGDTRGSSMSEKLQKVLARAGHGSRREIETIISAGRVSVDGKIATLGDRVEVNQSLKIRIDGHLISIRESAEQICRVLAYYKPEGELCTRSDPEGRPTVFDRLPKLRGARWIAVGRLDVNTCGLLLFTTDGELANRLMHPSREVEREYSVRVFGQVDDDKVRQLSRGVQLEDGPAAFKTIKFTGGEGINQWYNVTLTEGRNREVRRLWEAVGVQVSRLIRVRYGDIKLPKGLPRGGYTELDLAQTNYLRTLVELPEETSSKVAVEKDRRRMKANQIRRAVKRHTQTTGGNRRSGSRSNG</sequence>
<dbReference type="STRING" id="1245745.A0A0A2VER6"/>
<accession>A0A0A2VER6</accession>
<evidence type="ECO:0000256" key="7">
    <source>
        <dbReference type="ARBA" id="ARBA00022741"/>
    </source>
</evidence>
<dbReference type="Gene3D" id="3.10.290.10">
    <property type="entry name" value="RNA-binding S4 domain"/>
    <property type="match status" value="1"/>
</dbReference>
<dbReference type="InterPro" id="IPR002942">
    <property type="entry name" value="S4_RNA-bd"/>
</dbReference>
<dbReference type="Proteomes" id="UP000030106">
    <property type="component" value="Unassembled WGS sequence"/>
</dbReference>
<dbReference type="AlphaFoldDB" id="A0A0A2VER6"/>
<comment type="cofactor">
    <cofactor evidence="1">
        <name>Mn(2+)</name>
        <dbReference type="ChEBI" id="CHEBI:29035"/>
    </cofactor>
</comment>
<dbReference type="Pfam" id="PF01300">
    <property type="entry name" value="Sua5_yciO_yrdC"/>
    <property type="match status" value="1"/>
</dbReference>
<dbReference type="SUPFAM" id="SSF46955">
    <property type="entry name" value="Putative DNA-binding domain"/>
    <property type="match status" value="1"/>
</dbReference>
<keyword evidence="12" id="KW-0413">Isomerase</keyword>
<dbReference type="SUPFAM" id="SSF55821">
    <property type="entry name" value="YrdC/RibB"/>
    <property type="match status" value="1"/>
</dbReference>
<evidence type="ECO:0000256" key="12">
    <source>
        <dbReference type="ARBA" id="ARBA00023235"/>
    </source>
</evidence>
<dbReference type="FunFam" id="3.30.70.1560:FF:000001">
    <property type="entry name" value="Pseudouridine synthase"/>
    <property type="match status" value="1"/>
</dbReference>
<dbReference type="FunFam" id="3.10.290.10:FF:000003">
    <property type="entry name" value="Pseudouridine synthase"/>
    <property type="match status" value="1"/>
</dbReference>
<dbReference type="CDD" id="cd07438">
    <property type="entry name" value="PHP_HisPPase_AMP"/>
    <property type="match status" value="1"/>
</dbReference>
<evidence type="ECO:0000256" key="3">
    <source>
        <dbReference type="ARBA" id="ARBA00015492"/>
    </source>
</evidence>
<dbReference type="InterPro" id="IPR036986">
    <property type="entry name" value="S4_RNA-bd_sf"/>
</dbReference>
<dbReference type="NCBIfam" id="NF007976">
    <property type="entry name" value="PRK10700.1"/>
    <property type="match status" value="1"/>
</dbReference>
<dbReference type="Gene3D" id="3.90.870.10">
    <property type="entry name" value="DHBP synthase"/>
    <property type="match status" value="1"/>
</dbReference>
<evidence type="ECO:0000256" key="4">
    <source>
        <dbReference type="ARBA" id="ARBA00022552"/>
    </source>
</evidence>
<dbReference type="Pfam" id="PF22270">
    <property type="entry name" value="MlrA_helical"/>
    <property type="match status" value="1"/>
</dbReference>
<proteinExistence type="inferred from homology"/>
<feature type="domain" description="YrdC-like" evidence="15">
    <location>
        <begin position="253"/>
        <end position="439"/>
    </location>
</feature>
<dbReference type="FunFam" id="1.10.150.650:FF:000001">
    <property type="entry name" value="PHP domain protein"/>
    <property type="match status" value="1"/>
</dbReference>
<keyword evidence="11" id="KW-0464">Manganese</keyword>
<dbReference type="FunFam" id="3.30.2350.10:FF:000002">
    <property type="entry name" value="Pseudouridine synthase"/>
    <property type="match status" value="1"/>
</dbReference>
<dbReference type="GO" id="GO:0001522">
    <property type="term" value="P:pseudouridine synthesis"/>
    <property type="evidence" value="ECO:0007669"/>
    <property type="project" value="InterPro"/>
</dbReference>
<evidence type="ECO:0000256" key="6">
    <source>
        <dbReference type="ARBA" id="ARBA00022723"/>
    </source>
</evidence>
<dbReference type="Gene3D" id="3.20.20.140">
    <property type="entry name" value="Metal-dependent hydrolases"/>
    <property type="match status" value="1"/>
</dbReference>
<dbReference type="InterPro" id="IPR017945">
    <property type="entry name" value="DHBP_synth_RibB-like_a/b_dom"/>
</dbReference>
<evidence type="ECO:0000313" key="16">
    <source>
        <dbReference type="EMBL" id="KGQ06053.1"/>
    </source>
</evidence>
<dbReference type="SUPFAM" id="SSF55174">
    <property type="entry name" value="Alpha-L RNA-binding motif"/>
    <property type="match status" value="1"/>
</dbReference>
<dbReference type="CDD" id="cd00592">
    <property type="entry name" value="HTH_MerR-like"/>
    <property type="match status" value="1"/>
</dbReference>
<dbReference type="GO" id="GO:0006364">
    <property type="term" value="P:rRNA processing"/>
    <property type="evidence" value="ECO:0007669"/>
    <property type="project" value="UniProtKB-KW"/>
</dbReference>
<evidence type="ECO:0000259" key="15">
    <source>
        <dbReference type="PROSITE" id="PS51163"/>
    </source>
</evidence>
<dbReference type="Pfam" id="PF01479">
    <property type="entry name" value="S4"/>
    <property type="match status" value="1"/>
</dbReference>
<keyword evidence="9" id="KW-0269">Exonuclease</keyword>
<dbReference type="CDD" id="cd00165">
    <property type="entry name" value="S4"/>
    <property type="match status" value="1"/>
</dbReference>
<dbReference type="Pfam" id="PF22267">
    <property type="entry name" value="MlrA_C"/>
    <property type="match status" value="1"/>
</dbReference>
<evidence type="ECO:0000256" key="2">
    <source>
        <dbReference type="ARBA" id="ARBA00008348"/>
    </source>
</evidence>
<dbReference type="GO" id="GO:0009982">
    <property type="term" value="F:pseudouridine synthase activity"/>
    <property type="evidence" value="ECO:0007669"/>
    <property type="project" value="InterPro"/>
</dbReference>
<dbReference type="GO" id="GO:0046872">
    <property type="term" value="F:metal ion binding"/>
    <property type="evidence" value="ECO:0007669"/>
    <property type="project" value="UniProtKB-KW"/>
</dbReference>
<keyword evidence="5" id="KW-0540">Nuclease</keyword>
<dbReference type="SUPFAM" id="SSF89550">
    <property type="entry name" value="PHP domain-like"/>
    <property type="match status" value="1"/>
</dbReference>
<evidence type="ECO:0000256" key="11">
    <source>
        <dbReference type="ARBA" id="ARBA00023211"/>
    </source>
</evidence>
<name>A0A0A2VER6_BEABA</name>
<reference evidence="16 17" key="1">
    <citation type="submission" date="2012-10" db="EMBL/GenBank/DDBJ databases">
        <title>Genome sequencing and analysis of entomopathogenic fungi Beauveria bassiana D1-5.</title>
        <authorList>
            <person name="Li Q."/>
            <person name="Wang L."/>
            <person name="Zhang Z."/>
            <person name="Wang Q."/>
            <person name="Ren J."/>
            <person name="Wang M."/>
            <person name="Xu W."/>
            <person name="Wang J."/>
            <person name="Lu Y."/>
            <person name="Du Q."/>
            <person name="Sun Z."/>
        </authorList>
    </citation>
    <scope>NUCLEOTIDE SEQUENCE [LARGE SCALE GENOMIC DNA]</scope>
    <source>
        <strain evidence="16 17">D1-5</strain>
    </source>
</reference>
<dbReference type="FunFam" id="3.30.70.580:FF:000009">
    <property type="entry name" value="Pseudouridine synthase"/>
    <property type="match status" value="1"/>
</dbReference>
<keyword evidence="4" id="KW-0698">rRNA processing</keyword>
<evidence type="ECO:0000256" key="8">
    <source>
        <dbReference type="ARBA" id="ARBA00022801"/>
    </source>
</evidence>
<dbReference type="InterPro" id="IPR006145">
    <property type="entry name" value="PsdUridine_synth_RsuA/RluA"/>
</dbReference>
<dbReference type="Gene3D" id="1.10.150.650">
    <property type="match status" value="1"/>
</dbReference>
<feature type="region of interest" description="Disordered" evidence="14">
    <location>
        <begin position="930"/>
        <end position="963"/>
    </location>
</feature>
<keyword evidence="7" id="KW-0547">Nucleotide-binding</keyword>
<organism evidence="16 17">
    <name type="scientific">Beauveria bassiana D1-5</name>
    <dbReference type="NCBI Taxonomy" id="1245745"/>
    <lineage>
        <taxon>Eukaryota</taxon>
        <taxon>Fungi</taxon>
        <taxon>Dikarya</taxon>
        <taxon>Ascomycota</taxon>
        <taxon>Pezizomycotina</taxon>
        <taxon>Sordariomycetes</taxon>
        <taxon>Hypocreomycetidae</taxon>
        <taxon>Hypocreales</taxon>
        <taxon>Cordycipitaceae</taxon>
        <taxon>Beauveria</taxon>
    </lineage>
</organism>
<dbReference type="GO" id="GO:0003725">
    <property type="term" value="F:double-stranded RNA binding"/>
    <property type="evidence" value="ECO:0007669"/>
    <property type="project" value="InterPro"/>
</dbReference>
<keyword evidence="6" id="KW-0479">Metal-binding</keyword>
<dbReference type="InterPro" id="IPR000748">
    <property type="entry name" value="PsdUridine_synth_RsuA/RluB/E/F"/>
</dbReference>
<dbReference type="GO" id="GO:0005829">
    <property type="term" value="C:cytosol"/>
    <property type="evidence" value="ECO:0007669"/>
    <property type="project" value="UniProtKB-ARBA"/>
</dbReference>
<dbReference type="NCBIfam" id="TIGR00057">
    <property type="entry name" value="L-threonylcarbamoyladenylate synthase"/>
    <property type="match status" value="1"/>
</dbReference>
<protein>
    <recommendedName>
        <fullName evidence="3">Threonylcarbamoyl-AMP synthase</fullName>
    </recommendedName>
</protein>
<dbReference type="PROSITE" id="PS01149">
    <property type="entry name" value="PSI_RSU"/>
    <property type="match status" value="1"/>
</dbReference>
<dbReference type="Gene3D" id="1.10.1660.10">
    <property type="match status" value="1"/>
</dbReference>
<dbReference type="InterPro" id="IPR016195">
    <property type="entry name" value="Pol/histidinol_Pase-like"/>
</dbReference>
<evidence type="ECO:0000313" key="17">
    <source>
        <dbReference type="Proteomes" id="UP000030106"/>
    </source>
</evidence>
<dbReference type="CDD" id="cd02556">
    <property type="entry name" value="PseudoU_synth_RluB"/>
    <property type="match status" value="1"/>
</dbReference>
<evidence type="ECO:0000256" key="14">
    <source>
        <dbReference type="SAM" id="MobiDB-lite"/>
    </source>
</evidence>
<dbReference type="PROSITE" id="PS50889">
    <property type="entry name" value="S4"/>
    <property type="match status" value="1"/>
</dbReference>
<dbReference type="Gene3D" id="3.30.2350.10">
    <property type="entry name" value="Pseudouridine synthase"/>
    <property type="match status" value="1"/>
</dbReference>
<dbReference type="InterPro" id="IPR018496">
    <property type="entry name" value="PsdUridine_synth_RsuA/RluB_CS"/>
</dbReference>
<feature type="compositionally biased region" description="Low complexity" evidence="14">
    <location>
        <begin position="952"/>
        <end position="963"/>
    </location>
</feature>
<dbReference type="PROSITE" id="PS51163">
    <property type="entry name" value="YRDC"/>
    <property type="match status" value="1"/>
</dbReference>
<dbReference type="HOGENOM" id="CLU_307171_0_0_1"/>
<dbReference type="GO" id="GO:0004527">
    <property type="term" value="F:exonuclease activity"/>
    <property type="evidence" value="ECO:0007669"/>
    <property type="project" value="UniProtKB-KW"/>
</dbReference>
<evidence type="ECO:0000256" key="10">
    <source>
        <dbReference type="ARBA" id="ARBA00022884"/>
    </source>
</evidence>
<evidence type="ECO:0000256" key="5">
    <source>
        <dbReference type="ARBA" id="ARBA00022722"/>
    </source>
</evidence>
<dbReference type="SUPFAM" id="SSF55120">
    <property type="entry name" value="Pseudouridine synthase"/>
    <property type="match status" value="1"/>
</dbReference>
<dbReference type="PANTHER" id="PTHR47683:SF3">
    <property type="entry name" value="RIBOSOMAL LARGE SUBUNIT PSEUDOURIDINE SYNTHASE B"/>
    <property type="match status" value="1"/>
</dbReference>
<dbReference type="InterPro" id="IPR009061">
    <property type="entry name" value="DNA-bd_dom_put_sf"/>
</dbReference>
<dbReference type="PANTHER" id="PTHR47683">
    <property type="entry name" value="PSEUDOURIDINE SYNTHASE FAMILY PROTEIN-RELATED"/>
    <property type="match status" value="1"/>
</dbReference>
<dbReference type="InterPro" id="IPR020103">
    <property type="entry name" value="PsdUridine_synth_cat_dom_sf"/>
</dbReference>
<dbReference type="GO" id="GO:0000166">
    <property type="term" value="F:nucleotide binding"/>
    <property type="evidence" value="ECO:0007669"/>
    <property type="project" value="UniProtKB-KW"/>
</dbReference>
<comment type="similarity">
    <text evidence="2">Belongs to the pseudouridine synthase RsuA family.</text>
</comment>
<keyword evidence="10 13" id="KW-0694">RNA-binding</keyword>
<evidence type="ECO:0000256" key="13">
    <source>
        <dbReference type="PROSITE-ProRule" id="PRU00182"/>
    </source>
</evidence>
<dbReference type="EMBL" id="ANFO01000880">
    <property type="protein sequence ID" value="KGQ06053.1"/>
    <property type="molecule type" value="Genomic_DNA"/>
</dbReference>
<keyword evidence="8" id="KW-0378">Hydrolase</keyword>
<evidence type="ECO:0000256" key="1">
    <source>
        <dbReference type="ARBA" id="ARBA00001936"/>
    </source>
</evidence>
<dbReference type="NCBIfam" id="TIGR00093">
    <property type="entry name" value="pseudouridine synthase"/>
    <property type="match status" value="1"/>
</dbReference>
<dbReference type="InterPro" id="IPR053987">
    <property type="entry name" value="MlrA-like_C"/>
</dbReference>
<dbReference type="InterPro" id="IPR006070">
    <property type="entry name" value="Sua5-like_dom"/>
</dbReference>
<dbReference type="Pfam" id="PF00849">
    <property type="entry name" value="PseudoU_synth_2"/>
    <property type="match status" value="1"/>
</dbReference>
<dbReference type="InterPro" id="IPR053988">
    <property type="entry name" value="MlrA-like_helical"/>
</dbReference>
<dbReference type="SMART" id="SM00363">
    <property type="entry name" value="S4"/>
    <property type="match status" value="1"/>
</dbReference>